<dbReference type="Gene3D" id="3.40.1410.10">
    <property type="entry name" value="Chorismate lyase-like"/>
    <property type="match status" value="1"/>
</dbReference>
<dbReference type="Proteomes" id="UP001551482">
    <property type="component" value="Unassembled WGS sequence"/>
</dbReference>
<dbReference type="SMART" id="SM00345">
    <property type="entry name" value="HTH_GNTR"/>
    <property type="match status" value="1"/>
</dbReference>
<proteinExistence type="predicted"/>
<keyword evidence="1" id="KW-0805">Transcription regulation</keyword>
<dbReference type="InterPro" id="IPR011663">
    <property type="entry name" value="UTRA"/>
</dbReference>
<name>A0ABV3DBH8_9ACTN</name>
<dbReference type="SMART" id="SM00866">
    <property type="entry name" value="UTRA"/>
    <property type="match status" value="1"/>
</dbReference>
<feature type="compositionally biased region" description="Low complexity" evidence="4">
    <location>
        <begin position="11"/>
        <end position="26"/>
    </location>
</feature>
<evidence type="ECO:0000313" key="7">
    <source>
        <dbReference type="Proteomes" id="UP001551482"/>
    </source>
</evidence>
<dbReference type="Gene3D" id="1.10.10.10">
    <property type="entry name" value="Winged helix-like DNA-binding domain superfamily/Winged helix DNA-binding domain"/>
    <property type="match status" value="1"/>
</dbReference>
<evidence type="ECO:0000256" key="1">
    <source>
        <dbReference type="ARBA" id="ARBA00023015"/>
    </source>
</evidence>
<dbReference type="PANTHER" id="PTHR44846">
    <property type="entry name" value="MANNOSYL-D-GLYCERATE TRANSPORT/METABOLISM SYSTEM REPRESSOR MNGR-RELATED"/>
    <property type="match status" value="1"/>
</dbReference>
<dbReference type="InterPro" id="IPR028978">
    <property type="entry name" value="Chorismate_lyase_/UTRA_dom_sf"/>
</dbReference>
<dbReference type="SUPFAM" id="SSF46785">
    <property type="entry name" value="Winged helix' DNA-binding domain"/>
    <property type="match status" value="1"/>
</dbReference>
<dbReference type="CDD" id="cd07377">
    <property type="entry name" value="WHTH_GntR"/>
    <property type="match status" value="1"/>
</dbReference>
<evidence type="ECO:0000256" key="3">
    <source>
        <dbReference type="ARBA" id="ARBA00023163"/>
    </source>
</evidence>
<sequence>MTPEEAPPGAAPGVAPDAPSATAAGPAVQLARQRLVRLLDAREWMPGSQLPGERALAKQVGVSRSSLRQALARLEEEGRVYASAQRGWFVRSDMVSEPPSLLKSFSEVARARGLTATARVLSRETRAATYEEAQRLRTAPTSPVLELIRVRGLDDVPVCVDTTVILGTHGDSLRSNDLTDKSLFSLLEDGGVRVTRSAYTAHAEAADHRIAELLHIPAGSPVLVCDEITHDQNDAPVLLGRAVYRGDAYRFEATLLRGA</sequence>
<feature type="region of interest" description="Disordered" evidence="4">
    <location>
        <begin position="1"/>
        <end position="26"/>
    </location>
</feature>
<protein>
    <submittedName>
        <fullName evidence="6">GntR family transcriptional regulator</fullName>
    </submittedName>
</protein>
<dbReference type="InterPro" id="IPR000524">
    <property type="entry name" value="Tscrpt_reg_HTH_GntR"/>
</dbReference>
<keyword evidence="3" id="KW-0804">Transcription</keyword>
<evidence type="ECO:0000256" key="2">
    <source>
        <dbReference type="ARBA" id="ARBA00023125"/>
    </source>
</evidence>
<evidence type="ECO:0000313" key="6">
    <source>
        <dbReference type="EMBL" id="MEU8133112.1"/>
    </source>
</evidence>
<dbReference type="PROSITE" id="PS50949">
    <property type="entry name" value="HTH_GNTR"/>
    <property type="match status" value="1"/>
</dbReference>
<dbReference type="SUPFAM" id="SSF64288">
    <property type="entry name" value="Chorismate lyase-like"/>
    <property type="match status" value="1"/>
</dbReference>
<evidence type="ECO:0000256" key="4">
    <source>
        <dbReference type="SAM" id="MobiDB-lite"/>
    </source>
</evidence>
<keyword evidence="7" id="KW-1185">Reference proteome</keyword>
<dbReference type="RefSeq" id="WP_358350050.1">
    <property type="nucleotide sequence ID" value="NZ_JBEZFP010000011.1"/>
</dbReference>
<accession>A0ABV3DBH8</accession>
<dbReference type="EMBL" id="JBEZFP010000011">
    <property type="protein sequence ID" value="MEU8133112.1"/>
    <property type="molecule type" value="Genomic_DNA"/>
</dbReference>
<feature type="domain" description="HTH gntR-type" evidence="5">
    <location>
        <begin position="25"/>
        <end position="93"/>
    </location>
</feature>
<comment type="caution">
    <text evidence="6">The sequence shown here is derived from an EMBL/GenBank/DDBJ whole genome shotgun (WGS) entry which is preliminary data.</text>
</comment>
<gene>
    <name evidence="6" type="ORF">AB0C36_06345</name>
</gene>
<reference evidence="6 7" key="1">
    <citation type="submission" date="2024-06" db="EMBL/GenBank/DDBJ databases">
        <title>The Natural Products Discovery Center: Release of the First 8490 Sequenced Strains for Exploring Actinobacteria Biosynthetic Diversity.</title>
        <authorList>
            <person name="Kalkreuter E."/>
            <person name="Kautsar S.A."/>
            <person name="Yang D."/>
            <person name="Bader C.D."/>
            <person name="Teijaro C.N."/>
            <person name="Fluegel L."/>
            <person name="Davis C.M."/>
            <person name="Simpson J.R."/>
            <person name="Lauterbach L."/>
            <person name="Steele A.D."/>
            <person name="Gui C."/>
            <person name="Meng S."/>
            <person name="Li G."/>
            <person name="Viehrig K."/>
            <person name="Ye F."/>
            <person name="Su P."/>
            <person name="Kiefer A.F."/>
            <person name="Nichols A."/>
            <person name="Cepeda A.J."/>
            <person name="Yan W."/>
            <person name="Fan B."/>
            <person name="Jiang Y."/>
            <person name="Adhikari A."/>
            <person name="Zheng C.-J."/>
            <person name="Schuster L."/>
            <person name="Cowan T.M."/>
            <person name="Smanski M.J."/>
            <person name="Chevrette M.G."/>
            <person name="De Carvalho L.P.S."/>
            <person name="Shen B."/>
        </authorList>
    </citation>
    <scope>NUCLEOTIDE SEQUENCE [LARGE SCALE GENOMIC DNA]</scope>
    <source>
        <strain evidence="6 7">NPDC048946</strain>
    </source>
</reference>
<dbReference type="PRINTS" id="PR00035">
    <property type="entry name" value="HTHGNTR"/>
</dbReference>
<dbReference type="Pfam" id="PF07702">
    <property type="entry name" value="UTRA"/>
    <property type="match status" value="1"/>
</dbReference>
<keyword evidence="2" id="KW-0238">DNA-binding</keyword>
<dbReference type="Pfam" id="PF00392">
    <property type="entry name" value="GntR"/>
    <property type="match status" value="1"/>
</dbReference>
<dbReference type="InterPro" id="IPR036390">
    <property type="entry name" value="WH_DNA-bd_sf"/>
</dbReference>
<evidence type="ECO:0000259" key="5">
    <source>
        <dbReference type="PROSITE" id="PS50949"/>
    </source>
</evidence>
<dbReference type="InterPro" id="IPR050679">
    <property type="entry name" value="Bact_HTH_transcr_reg"/>
</dbReference>
<organism evidence="6 7">
    <name type="scientific">Streptodolium elevatio</name>
    <dbReference type="NCBI Taxonomy" id="3157996"/>
    <lineage>
        <taxon>Bacteria</taxon>
        <taxon>Bacillati</taxon>
        <taxon>Actinomycetota</taxon>
        <taxon>Actinomycetes</taxon>
        <taxon>Kitasatosporales</taxon>
        <taxon>Streptomycetaceae</taxon>
        <taxon>Streptodolium</taxon>
    </lineage>
</organism>
<feature type="compositionally biased region" description="Pro residues" evidence="4">
    <location>
        <begin position="1"/>
        <end position="10"/>
    </location>
</feature>
<dbReference type="InterPro" id="IPR036388">
    <property type="entry name" value="WH-like_DNA-bd_sf"/>
</dbReference>